<evidence type="ECO:0000256" key="1">
    <source>
        <dbReference type="ARBA" id="ARBA00004651"/>
    </source>
</evidence>
<evidence type="ECO:0000256" key="7">
    <source>
        <dbReference type="SAM" id="Phobius"/>
    </source>
</evidence>
<dbReference type="Pfam" id="PF21082">
    <property type="entry name" value="MS_channel_3rd"/>
    <property type="match status" value="1"/>
</dbReference>
<dbReference type="InterPro" id="IPR023408">
    <property type="entry name" value="MscS_beta-dom_sf"/>
</dbReference>
<dbReference type="RefSeq" id="WP_270453349.1">
    <property type="nucleotide sequence ID" value="NZ_JADPIE010000002.1"/>
</dbReference>
<dbReference type="SUPFAM" id="SSF50182">
    <property type="entry name" value="Sm-like ribonucleoproteins"/>
    <property type="match status" value="1"/>
</dbReference>
<dbReference type="Proteomes" id="UP000621436">
    <property type="component" value="Unassembled WGS sequence"/>
</dbReference>
<evidence type="ECO:0000256" key="3">
    <source>
        <dbReference type="ARBA" id="ARBA00022475"/>
    </source>
</evidence>
<evidence type="ECO:0000313" key="11">
    <source>
        <dbReference type="EMBL" id="MBF8436456.1"/>
    </source>
</evidence>
<name>A0A931AUL1_9FIRM</name>
<evidence type="ECO:0000256" key="2">
    <source>
        <dbReference type="ARBA" id="ARBA00008017"/>
    </source>
</evidence>
<organism evidence="11 12">
    <name type="scientific">Halonatronomonas betaini</name>
    <dbReference type="NCBI Taxonomy" id="2778430"/>
    <lineage>
        <taxon>Bacteria</taxon>
        <taxon>Bacillati</taxon>
        <taxon>Bacillota</taxon>
        <taxon>Clostridia</taxon>
        <taxon>Halanaerobiales</taxon>
        <taxon>Halarsenatibacteraceae</taxon>
        <taxon>Halonatronomonas</taxon>
    </lineage>
</organism>
<proteinExistence type="inferred from homology"/>
<keyword evidence="12" id="KW-1185">Reference proteome</keyword>
<dbReference type="InterPro" id="IPR006685">
    <property type="entry name" value="MscS_channel_2nd"/>
</dbReference>
<dbReference type="InterPro" id="IPR049278">
    <property type="entry name" value="MS_channel_C"/>
</dbReference>
<dbReference type="Gene3D" id="3.30.70.100">
    <property type="match status" value="1"/>
</dbReference>
<dbReference type="Gene3D" id="1.10.287.1260">
    <property type="match status" value="1"/>
</dbReference>
<keyword evidence="3" id="KW-1003">Cell membrane</keyword>
<feature type="transmembrane region" description="Helical" evidence="7">
    <location>
        <begin position="82"/>
        <end position="112"/>
    </location>
</feature>
<dbReference type="InterPro" id="IPR011014">
    <property type="entry name" value="MscS_channel_TM-2"/>
</dbReference>
<keyword evidence="6 7" id="KW-0472">Membrane</keyword>
<evidence type="ECO:0000256" key="6">
    <source>
        <dbReference type="ARBA" id="ARBA00023136"/>
    </source>
</evidence>
<dbReference type="PANTHER" id="PTHR30221:SF1">
    <property type="entry name" value="SMALL-CONDUCTANCE MECHANOSENSITIVE CHANNEL"/>
    <property type="match status" value="1"/>
</dbReference>
<feature type="domain" description="Mechanosensitive ion channel MscS C-terminal" evidence="9">
    <location>
        <begin position="171"/>
        <end position="253"/>
    </location>
</feature>
<comment type="subcellular location">
    <subcellularLocation>
        <location evidence="1">Cell membrane</location>
        <topology evidence="1">Multi-pass membrane protein</topology>
    </subcellularLocation>
</comment>
<feature type="domain" description="Mechanosensitive ion channel transmembrane helices 2/3" evidence="10">
    <location>
        <begin position="57"/>
        <end position="97"/>
    </location>
</feature>
<dbReference type="EMBL" id="JADPIE010000002">
    <property type="protein sequence ID" value="MBF8436456.1"/>
    <property type="molecule type" value="Genomic_DNA"/>
</dbReference>
<feature type="domain" description="Mechanosensitive ion channel MscS" evidence="8">
    <location>
        <begin position="99"/>
        <end position="164"/>
    </location>
</feature>
<evidence type="ECO:0000259" key="10">
    <source>
        <dbReference type="Pfam" id="PF21088"/>
    </source>
</evidence>
<dbReference type="Pfam" id="PF05552">
    <property type="entry name" value="MS_channel_1st_1"/>
    <property type="match status" value="1"/>
</dbReference>
<dbReference type="InterPro" id="IPR011066">
    <property type="entry name" value="MscS_channel_C_sf"/>
</dbReference>
<accession>A0A931AUL1</accession>
<gene>
    <name evidence="11" type="ORF">I0Q91_05155</name>
</gene>
<evidence type="ECO:0000256" key="5">
    <source>
        <dbReference type="ARBA" id="ARBA00022989"/>
    </source>
</evidence>
<dbReference type="InterPro" id="IPR008910">
    <property type="entry name" value="MSC_TM_helix"/>
</dbReference>
<keyword evidence="4 7" id="KW-0812">Transmembrane</keyword>
<protein>
    <submittedName>
        <fullName evidence="11">Mechanosensitive ion channel</fullName>
    </submittedName>
</protein>
<reference evidence="11" key="1">
    <citation type="submission" date="2020-11" db="EMBL/GenBank/DDBJ databases">
        <title>Halonatronomonas betainensis gen. nov., sp. nov. a novel haloalkaliphilic representative of the family Halanaerobiacae capable of betaine degradation.</title>
        <authorList>
            <person name="Boltyanskaya Y."/>
            <person name="Kevbrin V."/>
            <person name="Detkova E."/>
            <person name="Grouzdev D.S."/>
            <person name="Koziaeva V."/>
            <person name="Zhilina T."/>
        </authorList>
    </citation>
    <scope>NUCLEOTIDE SEQUENCE</scope>
    <source>
        <strain evidence="11">Z-7014</strain>
    </source>
</reference>
<feature type="transmembrane region" description="Helical" evidence="7">
    <location>
        <begin position="56"/>
        <end position="76"/>
    </location>
</feature>
<comment type="similarity">
    <text evidence="2">Belongs to the MscS (TC 1.A.23) family.</text>
</comment>
<dbReference type="SUPFAM" id="SSF82689">
    <property type="entry name" value="Mechanosensitive channel protein MscS (YggB), C-terminal domain"/>
    <property type="match status" value="1"/>
</dbReference>
<evidence type="ECO:0000313" key="12">
    <source>
        <dbReference type="Proteomes" id="UP000621436"/>
    </source>
</evidence>
<evidence type="ECO:0000256" key="4">
    <source>
        <dbReference type="ARBA" id="ARBA00022692"/>
    </source>
</evidence>
<evidence type="ECO:0000259" key="9">
    <source>
        <dbReference type="Pfam" id="PF21082"/>
    </source>
</evidence>
<dbReference type="Gene3D" id="2.30.30.60">
    <property type="match status" value="1"/>
</dbReference>
<dbReference type="AlphaFoldDB" id="A0A931AUL1"/>
<evidence type="ECO:0000259" key="8">
    <source>
        <dbReference type="Pfam" id="PF00924"/>
    </source>
</evidence>
<dbReference type="GO" id="GO:0005886">
    <property type="term" value="C:plasma membrane"/>
    <property type="evidence" value="ECO:0007669"/>
    <property type="project" value="UniProtKB-SubCell"/>
</dbReference>
<dbReference type="InterPro" id="IPR010920">
    <property type="entry name" value="LSM_dom_sf"/>
</dbReference>
<dbReference type="Pfam" id="PF21088">
    <property type="entry name" value="MS_channel_1st"/>
    <property type="match status" value="1"/>
</dbReference>
<feature type="transmembrane region" description="Helical" evidence="7">
    <location>
        <begin position="12"/>
        <end position="35"/>
    </location>
</feature>
<dbReference type="PANTHER" id="PTHR30221">
    <property type="entry name" value="SMALL-CONDUCTANCE MECHANOSENSITIVE CHANNEL"/>
    <property type="match status" value="1"/>
</dbReference>
<dbReference type="InterPro" id="IPR045275">
    <property type="entry name" value="MscS_archaea/bacteria_type"/>
</dbReference>
<dbReference type="Pfam" id="PF00924">
    <property type="entry name" value="MS_channel_2nd"/>
    <property type="match status" value="1"/>
</dbReference>
<dbReference type="GO" id="GO:0008381">
    <property type="term" value="F:mechanosensitive monoatomic ion channel activity"/>
    <property type="evidence" value="ECO:0007669"/>
    <property type="project" value="InterPro"/>
</dbReference>
<dbReference type="SUPFAM" id="SSF82861">
    <property type="entry name" value="Mechanosensitive channel protein MscS (YggB), transmembrane region"/>
    <property type="match status" value="1"/>
</dbReference>
<comment type="caution">
    <text evidence="11">The sequence shown here is derived from an EMBL/GenBank/DDBJ whole genome shotgun (WGS) entry which is preliminary data.</text>
</comment>
<dbReference type="InterPro" id="IPR049142">
    <property type="entry name" value="MS_channel_1st"/>
</dbReference>
<keyword evidence="5 7" id="KW-1133">Transmembrane helix</keyword>
<sequence>MQASNLVELISFYGLRFIFAVILFFVGWFLIKLAVKMAEKGLENKFEPTLTRFTISLLKAILIVLLVITAASTVGIEMTSFVAILGAAGFAVGFALQGSLANFAGGVLLLIFHPFKVGDFIDTGSHLGKVIEIQLLYTIMNTPDNKRVYIPNGSLANNSITNFSANSERRVDMVFGIGYDDDFEEAKAIIKEIIASNEKILSEPEPIVRVSEHADSSVNITTRVWVNTKDAITVNFDMHEDVKRRFDEAGIGIPYPQMDIHFDPQVSDGFASRKEQLILNKKLAKEKKLEVKPETEIE</sequence>